<name>A0A1X7T5S4_AMPQE</name>
<dbReference type="AlphaFoldDB" id="A0A1X7T5S4"/>
<proteinExistence type="predicted"/>
<evidence type="ECO:0000313" key="1">
    <source>
        <dbReference type="EnsemblMetazoa" id="Aqu2.1.09730_001"/>
    </source>
</evidence>
<accession>A0A1X7T5S4</accession>
<reference evidence="1" key="1">
    <citation type="submission" date="2017-05" db="UniProtKB">
        <authorList>
            <consortium name="EnsemblMetazoa"/>
        </authorList>
    </citation>
    <scope>IDENTIFICATION</scope>
</reference>
<protein>
    <submittedName>
        <fullName evidence="1">Uncharacterized protein</fullName>
    </submittedName>
</protein>
<dbReference type="EnsemblMetazoa" id="Aqu2.1.09730_001">
    <property type="protein sequence ID" value="Aqu2.1.09730_001"/>
    <property type="gene ID" value="Aqu2.1.09730"/>
</dbReference>
<dbReference type="InParanoid" id="A0A1X7T5S4"/>
<organism evidence="1">
    <name type="scientific">Amphimedon queenslandica</name>
    <name type="common">Sponge</name>
    <dbReference type="NCBI Taxonomy" id="400682"/>
    <lineage>
        <taxon>Eukaryota</taxon>
        <taxon>Metazoa</taxon>
        <taxon>Porifera</taxon>
        <taxon>Demospongiae</taxon>
        <taxon>Heteroscleromorpha</taxon>
        <taxon>Haplosclerida</taxon>
        <taxon>Niphatidae</taxon>
        <taxon>Amphimedon</taxon>
    </lineage>
</organism>
<sequence length="46" mass="5504">MKRKCQQCLCLHKSLVSLVLHHLTFHLYFNLNLSMITLRFSMTSYC</sequence>